<evidence type="ECO:0000313" key="1">
    <source>
        <dbReference type="EMBL" id="GAG44193.1"/>
    </source>
</evidence>
<proteinExistence type="predicted"/>
<reference evidence="1" key="1">
    <citation type="journal article" date="2014" name="Front. Microbiol.">
        <title>High frequency of phylogenetically diverse reductive dehalogenase-homologous genes in deep subseafloor sedimentary metagenomes.</title>
        <authorList>
            <person name="Kawai M."/>
            <person name="Futagami T."/>
            <person name="Toyoda A."/>
            <person name="Takaki Y."/>
            <person name="Nishi S."/>
            <person name="Hori S."/>
            <person name="Arai W."/>
            <person name="Tsubouchi T."/>
            <person name="Morono Y."/>
            <person name="Uchiyama I."/>
            <person name="Ito T."/>
            <person name="Fujiyama A."/>
            <person name="Inagaki F."/>
            <person name="Takami H."/>
        </authorList>
    </citation>
    <scope>NUCLEOTIDE SEQUENCE</scope>
    <source>
        <strain evidence="1">Expedition CK06-06</strain>
    </source>
</reference>
<dbReference type="AlphaFoldDB" id="X0Y669"/>
<name>X0Y669_9ZZZZ</name>
<comment type="caution">
    <text evidence="1">The sequence shown here is derived from an EMBL/GenBank/DDBJ whole genome shotgun (WGS) entry which is preliminary data.</text>
</comment>
<accession>X0Y669</accession>
<sequence length="59" mass="7026">MNAYKNSMQEILFTLRTKDEPTEVTVTNGLYYERTHKDQGVYIVYDRDTGRGYYEAHSR</sequence>
<dbReference type="EMBL" id="BARS01056617">
    <property type="protein sequence ID" value="GAG44193.1"/>
    <property type="molecule type" value="Genomic_DNA"/>
</dbReference>
<organism evidence="1">
    <name type="scientific">marine sediment metagenome</name>
    <dbReference type="NCBI Taxonomy" id="412755"/>
    <lineage>
        <taxon>unclassified sequences</taxon>
        <taxon>metagenomes</taxon>
        <taxon>ecological metagenomes</taxon>
    </lineage>
</organism>
<gene>
    <name evidence="1" type="ORF">S01H1_83315</name>
</gene>
<protein>
    <submittedName>
        <fullName evidence="1">Uncharacterized protein</fullName>
    </submittedName>
</protein>